<dbReference type="CDD" id="cd08899">
    <property type="entry name" value="SRPBCC_CalC_Aha1-like_6"/>
    <property type="match status" value="1"/>
</dbReference>
<evidence type="ECO:0000256" key="1">
    <source>
        <dbReference type="ARBA" id="ARBA00006817"/>
    </source>
</evidence>
<keyword evidence="4" id="KW-1185">Reference proteome</keyword>
<dbReference type="EMBL" id="JBBEGN010000003">
    <property type="protein sequence ID" value="MEJ2868043.1"/>
    <property type="molecule type" value="Genomic_DNA"/>
</dbReference>
<comment type="similarity">
    <text evidence="1">Belongs to the AHA1 family.</text>
</comment>
<dbReference type="Pfam" id="PF08327">
    <property type="entry name" value="AHSA1"/>
    <property type="match status" value="1"/>
</dbReference>
<gene>
    <name evidence="3" type="ORF">WCD74_09730</name>
</gene>
<dbReference type="InterPro" id="IPR023393">
    <property type="entry name" value="START-like_dom_sf"/>
</dbReference>
<evidence type="ECO:0000259" key="2">
    <source>
        <dbReference type="Pfam" id="PF08327"/>
    </source>
</evidence>
<dbReference type="Proteomes" id="UP001385809">
    <property type="component" value="Unassembled WGS sequence"/>
</dbReference>
<proteinExistence type="inferred from homology"/>
<evidence type="ECO:0000313" key="4">
    <source>
        <dbReference type="Proteomes" id="UP001385809"/>
    </source>
</evidence>
<feature type="domain" description="Activator of Hsp90 ATPase homologue 1/2-like C-terminal" evidence="2">
    <location>
        <begin position="35"/>
        <end position="116"/>
    </location>
</feature>
<comment type="caution">
    <text evidence="3">The sequence shown here is derived from an EMBL/GenBank/DDBJ whole genome shotgun (WGS) entry which is preliminary data.</text>
</comment>
<protein>
    <submittedName>
        <fullName evidence="3">SRPBCC family protein</fullName>
    </submittedName>
</protein>
<dbReference type="InterPro" id="IPR013538">
    <property type="entry name" value="ASHA1/2-like_C"/>
</dbReference>
<reference evidence="3 4" key="1">
    <citation type="submission" date="2024-03" db="EMBL/GenBank/DDBJ databases">
        <title>Actinomycetospora sp. OC33-EN08, a novel actinomycete isolated from wild orchid (Aerides multiflora).</title>
        <authorList>
            <person name="Suriyachadkun C."/>
        </authorList>
    </citation>
    <scope>NUCLEOTIDE SEQUENCE [LARGE SCALE GENOMIC DNA]</scope>
    <source>
        <strain evidence="3 4">OC33-EN08</strain>
    </source>
</reference>
<sequence>MDARREAGAARREVATRQHEGEELVVARIDRTYPTDVEDLWDACTDPERIARWFLPVSGDLAQGGHYQLEGNASGTVTRCDRPRGFDATWEFNGQVSWIEVRFAPDGEGARLELTHVAPVIPGFWETYGPSAVGIGWDLGILGLALYLDGAPMAPADVETWSTSDEGREFVAACGHAWGTASEAIGIAPDDAAARAERTIAFYTGDEAG</sequence>
<name>A0ABU8MNP4_9PSEU</name>
<dbReference type="RefSeq" id="WP_337694642.1">
    <property type="nucleotide sequence ID" value="NZ_JBBEGN010000003.1"/>
</dbReference>
<dbReference type="SUPFAM" id="SSF55961">
    <property type="entry name" value="Bet v1-like"/>
    <property type="match status" value="1"/>
</dbReference>
<accession>A0ABU8MNP4</accession>
<evidence type="ECO:0000313" key="3">
    <source>
        <dbReference type="EMBL" id="MEJ2868043.1"/>
    </source>
</evidence>
<organism evidence="3 4">
    <name type="scientific">Actinomycetospora aurantiaca</name>
    <dbReference type="NCBI Taxonomy" id="3129233"/>
    <lineage>
        <taxon>Bacteria</taxon>
        <taxon>Bacillati</taxon>
        <taxon>Actinomycetota</taxon>
        <taxon>Actinomycetes</taxon>
        <taxon>Pseudonocardiales</taxon>
        <taxon>Pseudonocardiaceae</taxon>
        <taxon>Actinomycetospora</taxon>
    </lineage>
</organism>
<dbReference type="Gene3D" id="3.30.530.20">
    <property type="match status" value="1"/>
</dbReference>